<dbReference type="EMBL" id="ACRG01000004">
    <property type="protein sequence ID" value="EFV81184.1"/>
    <property type="molecule type" value="Genomic_DNA"/>
</dbReference>
<dbReference type="Gene3D" id="3.40.50.1820">
    <property type="entry name" value="alpha/beta hydrolase"/>
    <property type="match status" value="1"/>
</dbReference>
<keyword evidence="2" id="KW-1185">Reference proteome</keyword>
<accession>A0ABP2KE74</accession>
<dbReference type="Pfam" id="PF26363">
    <property type="entry name" value="Phospholipase-like"/>
    <property type="match status" value="1"/>
</dbReference>
<proteinExistence type="predicted"/>
<name>A0ABP2KE74_NEIMU</name>
<evidence type="ECO:0000313" key="1">
    <source>
        <dbReference type="EMBL" id="EFV81184.1"/>
    </source>
</evidence>
<sequence>MTRLSKQQYADLAQDSYEDRVVTPPNKTLLIGGNHYRVLAVHKNPTTDYQGAVYQDVRTNEIVVAHRGTSSAMDAKVDLKMIIHKVNIQAEDAAKLTMIALKEADKFHNKHPEQSQPSITQVGHSLGGALAQIQSYHFKQEGVTFNAYGAAALNGIPKGGDKVINHALASDVVSAAAPHYGKMVILAKQPELIMLRVNGYSNESTGIPHLDTKNTVSAAIGTVWWAHGIGNFTGINSILSERNYQSALELAERNKKMINDYRDDVNDYRNTLHKIGKGVSETREIYRKIREKIDRDPNLMSWNDKEEQYNFMQTVASFNPQSLPPEAQKLFDSVKGHMTAYHEKNGLPIDEEKFQNSVMALTALGRSQGMTTATLFSVKGDQYLIGELNPHLNRVGMHMNESASIPAVESLNQIQQATRQFEYDEQQRQIAQTQTRGMSLS</sequence>
<reference evidence="1 2" key="1">
    <citation type="submission" date="2010-12" db="EMBL/GenBank/DDBJ databases">
        <title>The Genome Sequence of Neisseria mucosa strain C102.</title>
        <authorList>
            <consortium name="The Broad Institute Genome Sequencing Platform"/>
            <person name="Earl A."/>
            <person name="Ward D."/>
            <person name="Feldgarden M."/>
            <person name="Gevers D."/>
            <person name="Sibley C.D."/>
            <person name="Field T.R."/>
            <person name="Grinwis M."/>
            <person name="Eshaghurshan C.S."/>
            <person name="Surette M."/>
            <person name="Young S.K."/>
            <person name="Zeng Q."/>
            <person name="Gargeya S."/>
            <person name="Fitzgerald M."/>
            <person name="Haas B."/>
            <person name="Abouelleil A."/>
            <person name="Alvarado L."/>
            <person name="Arachchi H.M."/>
            <person name="Berlin A."/>
            <person name="Brown A."/>
            <person name="Chapman S.B."/>
            <person name="Chen Z."/>
            <person name="Dunbar C."/>
            <person name="Freedman E."/>
            <person name="Gearin G."/>
            <person name="Gellesch M."/>
            <person name="Goldberg J."/>
            <person name="Griggs A."/>
            <person name="Gujja S."/>
            <person name="Heilman E."/>
            <person name="Heiman D."/>
            <person name="Howarth C."/>
            <person name="Larson L."/>
            <person name="Lui A."/>
            <person name="MacDonald P.J.P."/>
            <person name="Mehta T."/>
            <person name="Montmayeur A."/>
            <person name="Murphy C."/>
            <person name="Neiman D."/>
            <person name="Pearson M."/>
            <person name="Priest M."/>
            <person name="Roberts A."/>
            <person name="Saif S."/>
            <person name="Shea T."/>
            <person name="Shenoy N."/>
            <person name="Sisk P."/>
            <person name="Stolte C."/>
            <person name="Sykes S."/>
            <person name="White J."/>
            <person name="Yandava C."/>
            <person name="Nusbaum C."/>
            <person name="Birren B."/>
        </authorList>
    </citation>
    <scope>NUCLEOTIDE SEQUENCE [LARGE SCALE GENOMIC DNA]</scope>
    <source>
        <strain evidence="1 2">C102</strain>
    </source>
</reference>
<dbReference type="InterPro" id="IPR029058">
    <property type="entry name" value="AB_hydrolase_fold"/>
</dbReference>
<protein>
    <recommendedName>
        <fullName evidence="3">Lipase</fullName>
    </recommendedName>
</protein>
<dbReference type="RefSeq" id="WP_003746729.1">
    <property type="nucleotide sequence ID" value="NZ_GL635793.1"/>
</dbReference>
<evidence type="ECO:0000313" key="2">
    <source>
        <dbReference type="Proteomes" id="UP000003612"/>
    </source>
</evidence>
<comment type="caution">
    <text evidence="1">The sequence shown here is derived from an EMBL/GenBank/DDBJ whole genome shotgun (WGS) entry which is preliminary data.</text>
</comment>
<dbReference type="SUPFAM" id="SSF53474">
    <property type="entry name" value="alpha/beta-Hydrolases"/>
    <property type="match status" value="1"/>
</dbReference>
<dbReference type="Proteomes" id="UP000003612">
    <property type="component" value="Unassembled WGS sequence"/>
</dbReference>
<evidence type="ECO:0008006" key="3">
    <source>
        <dbReference type="Google" id="ProtNLM"/>
    </source>
</evidence>
<organism evidence="1 2">
    <name type="scientific">Neisseria mucosa C102</name>
    <dbReference type="NCBI Taxonomy" id="435832"/>
    <lineage>
        <taxon>Bacteria</taxon>
        <taxon>Pseudomonadati</taxon>
        <taxon>Pseudomonadota</taxon>
        <taxon>Betaproteobacteria</taxon>
        <taxon>Neisseriales</taxon>
        <taxon>Neisseriaceae</taxon>
        <taxon>Neisseria</taxon>
    </lineage>
</organism>
<gene>
    <name evidence="1" type="ORF">HMPREF0604_00639</name>
</gene>